<dbReference type="STRING" id="1314781.A0A165LS48"/>
<dbReference type="OrthoDB" id="3436015at2759"/>
<name>A0A165LS48_EXIGL</name>
<dbReference type="EMBL" id="KV425921">
    <property type="protein sequence ID" value="KZV98247.1"/>
    <property type="molecule type" value="Genomic_DNA"/>
</dbReference>
<sequence>MAEHAGDSHEAVAQLYDSIAASEADRLRLHPMERELTLDAIATHIDLTRRNDRLKVADIGGATGVYAFKLADAGAEVHLRDLSSRLVWLANVEQERRANDGKPTLASAAVGSALDTELLPTKAFDVVLLLGPGYHLVSEGERILAVQNALSFLRDDTGRVFAAFIPRQAHMRDIAKRDPSRLVREREFYETYLRTGQYVKPGRSSYHVGSLDEVRQLVAAAGGKLVELLGVESILGGGNDAGLVEANEDVLSAWVHVLKPYARREENLGAADHWLAVIAKGQA</sequence>
<keyword evidence="1" id="KW-0808">Transferase</keyword>
<evidence type="ECO:0000313" key="2">
    <source>
        <dbReference type="Proteomes" id="UP000077266"/>
    </source>
</evidence>
<organism evidence="1 2">
    <name type="scientific">Exidia glandulosa HHB12029</name>
    <dbReference type="NCBI Taxonomy" id="1314781"/>
    <lineage>
        <taxon>Eukaryota</taxon>
        <taxon>Fungi</taxon>
        <taxon>Dikarya</taxon>
        <taxon>Basidiomycota</taxon>
        <taxon>Agaricomycotina</taxon>
        <taxon>Agaricomycetes</taxon>
        <taxon>Auriculariales</taxon>
        <taxon>Exidiaceae</taxon>
        <taxon>Exidia</taxon>
    </lineage>
</organism>
<dbReference type="CDD" id="cd02440">
    <property type="entry name" value="AdoMet_MTases"/>
    <property type="match status" value="1"/>
</dbReference>
<dbReference type="SUPFAM" id="SSF53335">
    <property type="entry name" value="S-adenosyl-L-methionine-dependent methyltransferases"/>
    <property type="match status" value="1"/>
</dbReference>
<protein>
    <submittedName>
        <fullName evidence="1">S-adenosyl-L-methionine-dependent methyltransferase</fullName>
    </submittedName>
</protein>
<proteinExistence type="predicted"/>
<dbReference type="Gene3D" id="3.40.50.150">
    <property type="entry name" value="Vaccinia Virus protein VP39"/>
    <property type="match status" value="1"/>
</dbReference>
<dbReference type="InParanoid" id="A0A165LS48"/>
<keyword evidence="2" id="KW-1185">Reference proteome</keyword>
<dbReference type="Proteomes" id="UP000077266">
    <property type="component" value="Unassembled WGS sequence"/>
</dbReference>
<dbReference type="AlphaFoldDB" id="A0A165LS48"/>
<keyword evidence="1" id="KW-0489">Methyltransferase</keyword>
<reference evidence="1 2" key="1">
    <citation type="journal article" date="2016" name="Mol. Biol. Evol.">
        <title>Comparative Genomics of Early-Diverging Mushroom-Forming Fungi Provides Insights into the Origins of Lignocellulose Decay Capabilities.</title>
        <authorList>
            <person name="Nagy L.G."/>
            <person name="Riley R."/>
            <person name="Tritt A."/>
            <person name="Adam C."/>
            <person name="Daum C."/>
            <person name="Floudas D."/>
            <person name="Sun H."/>
            <person name="Yadav J.S."/>
            <person name="Pangilinan J."/>
            <person name="Larsson K.H."/>
            <person name="Matsuura K."/>
            <person name="Barry K."/>
            <person name="Labutti K."/>
            <person name="Kuo R."/>
            <person name="Ohm R.A."/>
            <person name="Bhattacharya S.S."/>
            <person name="Shirouzu T."/>
            <person name="Yoshinaga Y."/>
            <person name="Martin F.M."/>
            <person name="Grigoriev I.V."/>
            <person name="Hibbett D.S."/>
        </authorList>
    </citation>
    <scope>NUCLEOTIDE SEQUENCE [LARGE SCALE GENOMIC DNA]</scope>
    <source>
        <strain evidence="1 2">HHB12029</strain>
    </source>
</reference>
<accession>A0A165LS48</accession>
<dbReference type="GO" id="GO:0008168">
    <property type="term" value="F:methyltransferase activity"/>
    <property type="evidence" value="ECO:0007669"/>
    <property type="project" value="UniProtKB-KW"/>
</dbReference>
<evidence type="ECO:0000313" key="1">
    <source>
        <dbReference type="EMBL" id="KZV98247.1"/>
    </source>
</evidence>
<gene>
    <name evidence="1" type="ORF">EXIGLDRAFT_728712</name>
</gene>
<dbReference type="GO" id="GO:0032259">
    <property type="term" value="P:methylation"/>
    <property type="evidence" value="ECO:0007669"/>
    <property type="project" value="UniProtKB-KW"/>
</dbReference>
<dbReference type="InterPro" id="IPR029063">
    <property type="entry name" value="SAM-dependent_MTases_sf"/>
</dbReference>